<gene>
    <name evidence="5" type="ORF">FJM67_15100</name>
</gene>
<dbReference type="InterPro" id="IPR012337">
    <property type="entry name" value="RNaseH-like_sf"/>
</dbReference>
<keyword evidence="1" id="KW-0540">Nuclease</keyword>
<evidence type="ECO:0000256" key="1">
    <source>
        <dbReference type="ARBA" id="ARBA00022722"/>
    </source>
</evidence>
<keyword evidence="6" id="KW-1185">Reference proteome</keyword>
<comment type="caution">
    <text evidence="5">The sequence shown here is derived from an EMBL/GenBank/DDBJ whole genome shotgun (WGS) entry which is preliminary data.</text>
</comment>
<feature type="domain" description="Exonuclease" evidence="4">
    <location>
        <begin position="26"/>
        <end position="206"/>
    </location>
</feature>
<dbReference type="Pfam" id="PF00929">
    <property type="entry name" value="RNase_T"/>
    <property type="match status" value="1"/>
</dbReference>
<reference evidence="5 6" key="1">
    <citation type="submission" date="2019-06" db="EMBL/GenBank/DDBJ databases">
        <title>A novel bacterium of genus Marinomonas, isolated from coastal sand.</title>
        <authorList>
            <person name="Huang H."/>
            <person name="Mo K."/>
            <person name="Hu Y."/>
        </authorList>
    </citation>
    <scope>NUCLEOTIDE SEQUENCE [LARGE SCALE GENOMIC DNA]</scope>
    <source>
        <strain evidence="5 6">HB171799</strain>
    </source>
</reference>
<keyword evidence="2" id="KW-0378">Hydrolase</keyword>
<evidence type="ECO:0000256" key="2">
    <source>
        <dbReference type="ARBA" id="ARBA00022801"/>
    </source>
</evidence>
<dbReference type="SMART" id="SM00479">
    <property type="entry name" value="EXOIII"/>
    <property type="match status" value="1"/>
</dbReference>
<name>A0A501WGG1_9GAMM</name>
<dbReference type="EMBL" id="VFRR01000046">
    <property type="protein sequence ID" value="TPE47144.1"/>
    <property type="molecule type" value="Genomic_DNA"/>
</dbReference>
<dbReference type="GO" id="GO:0003676">
    <property type="term" value="F:nucleic acid binding"/>
    <property type="evidence" value="ECO:0007669"/>
    <property type="project" value="InterPro"/>
</dbReference>
<protein>
    <submittedName>
        <fullName evidence="5">3'-5' exonuclease</fullName>
    </submittedName>
</protein>
<evidence type="ECO:0000313" key="6">
    <source>
        <dbReference type="Proteomes" id="UP000315901"/>
    </source>
</evidence>
<dbReference type="CDD" id="cd06127">
    <property type="entry name" value="DEDDh"/>
    <property type="match status" value="1"/>
</dbReference>
<dbReference type="Gene3D" id="3.30.420.10">
    <property type="entry name" value="Ribonuclease H-like superfamily/Ribonuclease H"/>
    <property type="match status" value="1"/>
</dbReference>
<evidence type="ECO:0000313" key="5">
    <source>
        <dbReference type="EMBL" id="TPE47144.1"/>
    </source>
</evidence>
<dbReference type="PANTHER" id="PTHR30231">
    <property type="entry name" value="DNA POLYMERASE III SUBUNIT EPSILON"/>
    <property type="match status" value="1"/>
</dbReference>
<dbReference type="InterPro" id="IPR036397">
    <property type="entry name" value="RNaseH_sf"/>
</dbReference>
<dbReference type="SUPFAM" id="SSF53098">
    <property type="entry name" value="Ribonuclease H-like"/>
    <property type="match status" value="1"/>
</dbReference>
<keyword evidence="3 5" id="KW-0269">Exonuclease</keyword>
<evidence type="ECO:0000259" key="4">
    <source>
        <dbReference type="SMART" id="SM00479"/>
    </source>
</evidence>
<dbReference type="GO" id="GO:0008408">
    <property type="term" value="F:3'-5' exonuclease activity"/>
    <property type="evidence" value="ECO:0007669"/>
    <property type="project" value="TreeGrafter"/>
</dbReference>
<dbReference type="AlphaFoldDB" id="A0A501WGG1"/>
<accession>A0A501WGG1</accession>
<dbReference type="PANTHER" id="PTHR30231:SF4">
    <property type="entry name" value="PROTEIN NEN2"/>
    <property type="match status" value="1"/>
</dbReference>
<dbReference type="OrthoDB" id="9803913at2"/>
<sequence length="214" mass="23804">MNSGRPYLKNCPINHLLWPFRNLPENYVVLDMETTGLFDESGAPGIVTIGIVEVSNGKAVKESEYAVRPHRQMTNEASQINGIGDQQAQSFPTFTSQWPDIRANLSDHLVVIHNAVFDWPILIEHVMRYGVNEPSILGVFCSQRAAQPWAQAMGLKCSDRGPSLDTLTEATGVHNFRSELDGIHSASKDAKQTAEVVEALRRFQQSEEESHCLS</sequence>
<evidence type="ECO:0000256" key="3">
    <source>
        <dbReference type="ARBA" id="ARBA00022839"/>
    </source>
</evidence>
<organism evidence="5 6">
    <name type="scientific">Maribrevibacterium harenarium</name>
    <dbReference type="NCBI Taxonomy" id="2589817"/>
    <lineage>
        <taxon>Bacteria</taxon>
        <taxon>Pseudomonadati</taxon>
        <taxon>Pseudomonadota</taxon>
        <taxon>Gammaproteobacteria</taxon>
        <taxon>Oceanospirillales</taxon>
        <taxon>Oceanospirillaceae</taxon>
        <taxon>Maribrevibacterium</taxon>
    </lineage>
</organism>
<dbReference type="InterPro" id="IPR013520">
    <property type="entry name" value="Ribonucl_H"/>
</dbReference>
<dbReference type="GO" id="GO:0006259">
    <property type="term" value="P:DNA metabolic process"/>
    <property type="evidence" value="ECO:0007669"/>
    <property type="project" value="UniProtKB-ARBA"/>
</dbReference>
<proteinExistence type="predicted"/>
<dbReference type="Proteomes" id="UP000315901">
    <property type="component" value="Unassembled WGS sequence"/>
</dbReference>